<protein>
    <submittedName>
        <fullName evidence="2">DNA-binding transcriptional regulator, MarR family</fullName>
    </submittedName>
</protein>
<dbReference type="PANTHER" id="PTHR33164">
    <property type="entry name" value="TRANSCRIPTIONAL REGULATOR, MARR FAMILY"/>
    <property type="match status" value="1"/>
</dbReference>
<organism evidence="2 3">
    <name type="scientific">Micromonospora rhizosphaerae</name>
    <dbReference type="NCBI Taxonomy" id="568872"/>
    <lineage>
        <taxon>Bacteria</taxon>
        <taxon>Bacillati</taxon>
        <taxon>Actinomycetota</taxon>
        <taxon>Actinomycetes</taxon>
        <taxon>Micromonosporales</taxon>
        <taxon>Micromonosporaceae</taxon>
        <taxon>Micromonospora</taxon>
    </lineage>
</organism>
<accession>A0A1C6SDM3</accession>
<dbReference type="GO" id="GO:0006950">
    <property type="term" value="P:response to stress"/>
    <property type="evidence" value="ECO:0007669"/>
    <property type="project" value="TreeGrafter"/>
</dbReference>
<sequence>MSNQQKGDLIATVMQAVAAFQDATDQIDETAATRLGLNRTDLRCLGILERAGAMTAGQLAESVGLSPGAITAAVDRLVRAGYAHRIRDVSDRRRVTIEPTPAAQTASEKIWGPLGVEAHRRLSRRTIEELTIIHDFLVEGYQMQTRHAQRITDLND</sequence>
<dbReference type="Proteomes" id="UP000199413">
    <property type="component" value="Unassembled WGS sequence"/>
</dbReference>
<dbReference type="SUPFAM" id="SSF46785">
    <property type="entry name" value="Winged helix' DNA-binding domain"/>
    <property type="match status" value="1"/>
</dbReference>
<dbReference type="InterPro" id="IPR036390">
    <property type="entry name" value="WH_DNA-bd_sf"/>
</dbReference>
<keyword evidence="2" id="KW-0238">DNA-binding</keyword>
<keyword evidence="3" id="KW-1185">Reference proteome</keyword>
<evidence type="ECO:0000259" key="1">
    <source>
        <dbReference type="PROSITE" id="PS50995"/>
    </source>
</evidence>
<name>A0A1C6SDM3_9ACTN</name>
<dbReference type="GO" id="GO:0003700">
    <property type="term" value="F:DNA-binding transcription factor activity"/>
    <property type="evidence" value="ECO:0007669"/>
    <property type="project" value="InterPro"/>
</dbReference>
<feature type="domain" description="HTH marR-type" evidence="1">
    <location>
        <begin position="6"/>
        <end position="142"/>
    </location>
</feature>
<dbReference type="EMBL" id="FMHV01000002">
    <property type="protein sequence ID" value="SCL27471.1"/>
    <property type="molecule type" value="Genomic_DNA"/>
</dbReference>
<dbReference type="InterPro" id="IPR039422">
    <property type="entry name" value="MarR/SlyA-like"/>
</dbReference>
<dbReference type="SMART" id="SM00347">
    <property type="entry name" value="HTH_MARR"/>
    <property type="match status" value="1"/>
</dbReference>
<dbReference type="InterPro" id="IPR000835">
    <property type="entry name" value="HTH_MarR-typ"/>
</dbReference>
<dbReference type="PANTHER" id="PTHR33164:SF106">
    <property type="entry name" value="TRANSCRIPTIONAL REGULATORY PROTEIN"/>
    <property type="match status" value="1"/>
</dbReference>
<proteinExistence type="predicted"/>
<dbReference type="GO" id="GO:0003677">
    <property type="term" value="F:DNA binding"/>
    <property type="evidence" value="ECO:0007669"/>
    <property type="project" value="UniProtKB-KW"/>
</dbReference>
<evidence type="ECO:0000313" key="3">
    <source>
        <dbReference type="Proteomes" id="UP000199413"/>
    </source>
</evidence>
<evidence type="ECO:0000313" key="2">
    <source>
        <dbReference type="EMBL" id="SCL27471.1"/>
    </source>
</evidence>
<gene>
    <name evidence="2" type="ORF">GA0070624_3508</name>
</gene>
<dbReference type="InterPro" id="IPR011991">
    <property type="entry name" value="ArsR-like_HTH"/>
</dbReference>
<dbReference type="PROSITE" id="PS50995">
    <property type="entry name" value="HTH_MARR_2"/>
    <property type="match status" value="1"/>
</dbReference>
<dbReference type="CDD" id="cd00090">
    <property type="entry name" value="HTH_ARSR"/>
    <property type="match status" value="1"/>
</dbReference>
<dbReference type="RefSeq" id="WP_091342391.1">
    <property type="nucleotide sequence ID" value="NZ_FMHV01000002.1"/>
</dbReference>
<dbReference type="STRING" id="568872.GA0070624_3508"/>
<reference evidence="3" key="1">
    <citation type="submission" date="2016-06" db="EMBL/GenBank/DDBJ databases">
        <authorList>
            <person name="Varghese N."/>
            <person name="Submissions Spin"/>
        </authorList>
    </citation>
    <scope>NUCLEOTIDE SEQUENCE [LARGE SCALE GENOMIC DNA]</scope>
    <source>
        <strain evidence="3">DSM 45431</strain>
    </source>
</reference>
<dbReference type="InterPro" id="IPR036388">
    <property type="entry name" value="WH-like_DNA-bd_sf"/>
</dbReference>
<dbReference type="OrthoDB" id="3173926at2"/>
<dbReference type="Pfam" id="PF01047">
    <property type="entry name" value="MarR"/>
    <property type="match status" value="1"/>
</dbReference>
<dbReference type="AlphaFoldDB" id="A0A1C6SDM3"/>
<dbReference type="Gene3D" id="1.10.10.10">
    <property type="entry name" value="Winged helix-like DNA-binding domain superfamily/Winged helix DNA-binding domain"/>
    <property type="match status" value="1"/>
</dbReference>